<gene>
    <name evidence="2" type="ordered locus">Lbys_0606</name>
</gene>
<keyword evidence="1" id="KW-1133">Transmembrane helix</keyword>
<evidence type="ECO:0000313" key="2">
    <source>
        <dbReference type="EMBL" id="ADQ16368.1"/>
    </source>
</evidence>
<organism evidence="2 3">
    <name type="scientific">Leadbetterella byssophila (strain DSM 17132 / JCM 16389 / KACC 11308 / NBRC 106382 / 4M15)</name>
    <dbReference type="NCBI Taxonomy" id="649349"/>
    <lineage>
        <taxon>Bacteria</taxon>
        <taxon>Pseudomonadati</taxon>
        <taxon>Bacteroidota</taxon>
        <taxon>Cytophagia</taxon>
        <taxon>Cytophagales</taxon>
        <taxon>Leadbetterellaceae</taxon>
        <taxon>Leadbetterella</taxon>
    </lineage>
</organism>
<feature type="transmembrane region" description="Helical" evidence="1">
    <location>
        <begin position="57"/>
        <end position="80"/>
    </location>
</feature>
<keyword evidence="1" id="KW-0812">Transmembrane</keyword>
<dbReference type="Proteomes" id="UP000007435">
    <property type="component" value="Chromosome"/>
</dbReference>
<dbReference type="EMBL" id="CP002305">
    <property type="protein sequence ID" value="ADQ16368.1"/>
    <property type="molecule type" value="Genomic_DNA"/>
</dbReference>
<accession>E4RY40</accession>
<reference key="1">
    <citation type="submission" date="2010-11" db="EMBL/GenBank/DDBJ databases">
        <title>The complete genome of Leadbetterella byssophila DSM 17132.</title>
        <authorList>
            <consortium name="US DOE Joint Genome Institute (JGI-PGF)"/>
            <person name="Lucas S."/>
            <person name="Copeland A."/>
            <person name="Lapidus A."/>
            <person name="Glavina del Rio T."/>
            <person name="Dalin E."/>
            <person name="Tice H."/>
            <person name="Bruce D."/>
            <person name="Goodwin L."/>
            <person name="Pitluck S."/>
            <person name="Kyrpides N."/>
            <person name="Mavromatis K."/>
            <person name="Ivanova N."/>
            <person name="Teshima H."/>
            <person name="Brettin T."/>
            <person name="Detter J.C."/>
            <person name="Han C."/>
            <person name="Tapia R."/>
            <person name="Land M."/>
            <person name="Hauser L."/>
            <person name="Markowitz V."/>
            <person name="Cheng J.-F."/>
            <person name="Hugenholtz P."/>
            <person name="Woyke T."/>
            <person name="Wu D."/>
            <person name="Tindall B."/>
            <person name="Pomrenke H.G."/>
            <person name="Brambilla E."/>
            <person name="Klenk H.-P."/>
            <person name="Eisen J.A."/>
        </authorList>
    </citation>
    <scope>NUCLEOTIDE SEQUENCE [LARGE SCALE GENOMIC DNA]</scope>
    <source>
        <strain>DSM 17132</strain>
    </source>
</reference>
<dbReference type="HOGENOM" id="CLU_2058435_0_0_10"/>
<reference evidence="2 3" key="2">
    <citation type="journal article" date="2011" name="Stand. Genomic Sci.">
        <title>Complete genome sequence of Leadbetterella byssophila type strain (4M15).</title>
        <authorList>
            <person name="Abt B."/>
            <person name="Teshima H."/>
            <person name="Lucas S."/>
            <person name="Lapidus A."/>
            <person name="Del Rio T.G."/>
            <person name="Nolan M."/>
            <person name="Tice H."/>
            <person name="Cheng J.F."/>
            <person name="Pitluck S."/>
            <person name="Liolios K."/>
            <person name="Pagani I."/>
            <person name="Ivanova N."/>
            <person name="Mavromatis K."/>
            <person name="Pati A."/>
            <person name="Tapia R."/>
            <person name="Han C."/>
            <person name="Goodwin L."/>
            <person name="Chen A."/>
            <person name="Palaniappan K."/>
            <person name="Land M."/>
            <person name="Hauser L."/>
            <person name="Chang Y.J."/>
            <person name="Jeffries C.D."/>
            <person name="Rohde M."/>
            <person name="Goker M."/>
            <person name="Tindall B.J."/>
            <person name="Detter J.C."/>
            <person name="Woyke T."/>
            <person name="Bristow J."/>
            <person name="Eisen J.A."/>
            <person name="Markowitz V."/>
            <person name="Hugenholtz P."/>
            <person name="Klenk H.P."/>
            <person name="Kyrpides N.C."/>
        </authorList>
    </citation>
    <scope>NUCLEOTIDE SEQUENCE [LARGE SCALE GENOMIC DNA]</scope>
    <source>
        <strain evidence="3">DSM 17132 / JCM 16389 / KACC 11308 / NBRC 106382 / 4M15</strain>
    </source>
</reference>
<keyword evidence="3" id="KW-1185">Reference proteome</keyword>
<dbReference type="AlphaFoldDB" id="E4RY40"/>
<feature type="transmembrane region" description="Helical" evidence="1">
    <location>
        <begin position="23"/>
        <end position="45"/>
    </location>
</feature>
<evidence type="ECO:0000256" key="1">
    <source>
        <dbReference type="SAM" id="Phobius"/>
    </source>
</evidence>
<sequence length="119" mass="13675">MIVKYKKAPGQRMIKRLSLRQKSWLHASGGAILFSIGQCLFAVSWFKLFDGYHAPTWIFMIILGLVLTLTGLLIMGKALVFSSHIKARKYFKKRQNSLIKKSSQHLENAKLKIERTPKK</sequence>
<name>E4RY40_LEAB4</name>
<dbReference type="KEGG" id="lby:Lbys_0606"/>
<evidence type="ECO:0000313" key="3">
    <source>
        <dbReference type="Proteomes" id="UP000007435"/>
    </source>
</evidence>
<protein>
    <submittedName>
        <fullName evidence="2">Uncharacterized protein</fullName>
    </submittedName>
</protein>
<dbReference type="OrthoDB" id="1453686at2"/>
<proteinExistence type="predicted"/>
<keyword evidence="1" id="KW-0472">Membrane</keyword>
<dbReference type="RefSeq" id="WP_013407420.1">
    <property type="nucleotide sequence ID" value="NC_014655.1"/>
</dbReference>